<dbReference type="PANTHER" id="PTHR33154">
    <property type="entry name" value="TRANSCRIPTIONAL REGULATOR, ARSR FAMILY"/>
    <property type="match status" value="1"/>
</dbReference>
<dbReference type="Proteomes" id="UP000274515">
    <property type="component" value="Unassembled WGS sequence"/>
</dbReference>
<dbReference type="NCBIfam" id="NF033788">
    <property type="entry name" value="HTH_metalloreg"/>
    <property type="match status" value="1"/>
</dbReference>
<name>A0A426K5M1_9PSEU</name>
<keyword evidence="3" id="KW-0804">Transcription</keyword>
<dbReference type="InterPro" id="IPR001845">
    <property type="entry name" value="HTH_ArsR_DNA-bd_dom"/>
</dbReference>
<proteinExistence type="predicted"/>
<evidence type="ECO:0000313" key="6">
    <source>
        <dbReference type="EMBL" id="RRO20709.1"/>
    </source>
</evidence>
<dbReference type="Gene3D" id="1.10.10.10">
    <property type="entry name" value="Winged helix-like DNA-binding domain superfamily/Winged helix DNA-binding domain"/>
    <property type="match status" value="1"/>
</dbReference>
<dbReference type="InterPro" id="IPR036390">
    <property type="entry name" value="WH_DNA-bd_sf"/>
</dbReference>
<keyword evidence="2" id="KW-0238">DNA-binding</keyword>
<dbReference type="GO" id="GO:0003677">
    <property type="term" value="F:DNA binding"/>
    <property type="evidence" value="ECO:0007669"/>
    <property type="project" value="UniProtKB-KW"/>
</dbReference>
<sequence>MVREPLDDEQATSLARVFKAIGEPVRLLSLLASHTGGEACGGDLTGAFDLAGPTISHNLEVLRETGVIEGERRGTWRCSHVRPEALRSLSPAWHRPRRQRPTRDRNDAAACGRGGRARPRAACATPPEATPPTRRPRAARRGGPRDPWWNRPAGPGSPGRTRAVR</sequence>
<feature type="region of interest" description="Disordered" evidence="4">
    <location>
        <begin position="87"/>
        <end position="165"/>
    </location>
</feature>
<protein>
    <submittedName>
        <fullName evidence="6">Transcriptional regulator</fullName>
    </submittedName>
</protein>
<dbReference type="PANTHER" id="PTHR33154:SF18">
    <property type="entry name" value="ARSENICAL RESISTANCE OPERON REPRESSOR"/>
    <property type="match status" value="1"/>
</dbReference>
<dbReference type="AlphaFoldDB" id="A0A426K5M1"/>
<comment type="caution">
    <text evidence="6">The sequence shown here is derived from an EMBL/GenBank/DDBJ whole genome shotgun (WGS) entry which is preliminary data.</text>
</comment>
<dbReference type="InterPro" id="IPR011991">
    <property type="entry name" value="ArsR-like_HTH"/>
</dbReference>
<dbReference type="EMBL" id="RSAA01000001">
    <property type="protein sequence ID" value="RRO20709.1"/>
    <property type="molecule type" value="Genomic_DNA"/>
</dbReference>
<dbReference type="SMART" id="SM00418">
    <property type="entry name" value="HTH_ARSR"/>
    <property type="match status" value="1"/>
</dbReference>
<dbReference type="InterPro" id="IPR036388">
    <property type="entry name" value="WH-like_DNA-bd_sf"/>
</dbReference>
<dbReference type="OrthoDB" id="9798835at2"/>
<gene>
    <name evidence="6" type="ORF">EIL87_02290</name>
</gene>
<keyword evidence="1" id="KW-0805">Transcription regulation</keyword>
<dbReference type="GO" id="GO:0003700">
    <property type="term" value="F:DNA-binding transcription factor activity"/>
    <property type="evidence" value="ECO:0007669"/>
    <property type="project" value="InterPro"/>
</dbReference>
<keyword evidence="7" id="KW-1185">Reference proteome</keyword>
<dbReference type="CDD" id="cd00090">
    <property type="entry name" value="HTH_ARSR"/>
    <property type="match status" value="1"/>
</dbReference>
<dbReference type="SUPFAM" id="SSF46785">
    <property type="entry name" value="Winged helix' DNA-binding domain"/>
    <property type="match status" value="1"/>
</dbReference>
<reference evidence="6 7" key="1">
    <citation type="submission" date="2018-11" db="EMBL/GenBank/DDBJ databases">
        <title>Saccharopolyspora rhizosphaerae sp. nov., an actinomycete isolated from rhizosphere soil in Thailand.</title>
        <authorList>
            <person name="Intra B."/>
            <person name="Euanorasetr J."/>
            <person name="Take A."/>
            <person name="Inahashi Y."/>
            <person name="Mori M."/>
            <person name="Panbangred W."/>
            <person name="Matsumoto A."/>
        </authorList>
    </citation>
    <scope>NUCLEOTIDE SEQUENCE [LARGE SCALE GENOMIC DNA]</scope>
    <source>
        <strain evidence="6 7">H219</strain>
    </source>
</reference>
<evidence type="ECO:0000256" key="3">
    <source>
        <dbReference type="ARBA" id="ARBA00023163"/>
    </source>
</evidence>
<feature type="domain" description="HTH arsR-type" evidence="5">
    <location>
        <begin position="6"/>
        <end position="101"/>
    </location>
</feature>
<evidence type="ECO:0000259" key="5">
    <source>
        <dbReference type="PROSITE" id="PS50987"/>
    </source>
</evidence>
<evidence type="ECO:0000313" key="7">
    <source>
        <dbReference type="Proteomes" id="UP000274515"/>
    </source>
</evidence>
<evidence type="ECO:0000256" key="4">
    <source>
        <dbReference type="SAM" id="MobiDB-lite"/>
    </source>
</evidence>
<evidence type="ECO:0000256" key="1">
    <source>
        <dbReference type="ARBA" id="ARBA00023015"/>
    </source>
</evidence>
<dbReference type="PROSITE" id="PS50987">
    <property type="entry name" value="HTH_ARSR_2"/>
    <property type="match status" value="1"/>
</dbReference>
<dbReference type="InterPro" id="IPR051081">
    <property type="entry name" value="HTH_MetalResp_TranReg"/>
</dbReference>
<organism evidence="6 7">
    <name type="scientific">Saccharopolyspora rhizosphaerae</name>
    <dbReference type="NCBI Taxonomy" id="2492662"/>
    <lineage>
        <taxon>Bacteria</taxon>
        <taxon>Bacillati</taxon>
        <taxon>Actinomycetota</taxon>
        <taxon>Actinomycetes</taxon>
        <taxon>Pseudonocardiales</taxon>
        <taxon>Pseudonocardiaceae</taxon>
        <taxon>Saccharopolyspora</taxon>
    </lineage>
</organism>
<evidence type="ECO:0000256" key="2">
    <source>
        <dbReference type="ARBA" id="ARBA00023125"/>
    </source>
</evidence>
<dbReference type="PRINTS" id="PR00778">
    <property type="entry name" value="HTHARSR"/>
</dbReference>
<accession>A0A426K5M1</accession>
<dbReference type="Pfam" id="PF01022">
    <property type="entry name" value="HTH_5"/>
    <property type="match status" value="1"/>
</dbReference>